<name>A0A224YC54_9ACAR</name>
<dbReference type="AlphaFoldDB" id="A0A224YC54"/>
<sequence>MELTIILGLISLIIIPIEANPRSRNSRCGKVNLTEKAEKYILRSAEGLRKLSFIGGDGTNESAPLQVAVGEILYEEGCKPNYTYDFKKCKGLYMWFMNCGIYAPLYMPANVTVLYQNEENHTLTFNISGAATGIWNPENMTKEEYNAGSTTGTSCNFTVEVTFTGMFNYLVERTRGDSPQEDTIGIGFLESRDIGLSRRSYNQLSYNISGIFKHEITCLKKKQLKKLVKRVKKIKKRKVP</sequence>
<evidence type="ECO:0000256" key="1">
    <source>
        <dbReference type="SAM" id="SignalP"/>
    </source>
</evidence>
<keyword evidence="1" id="KW-0732">Signal</keyword>
<proteinExistence type="predicted"/>
<evidence type="ECO:0000313" key="2">
    <source>
        <dbReference type="EMBL" id="MAA12001.1"/>
    </source>
</evidence>
<organism evidence="2">
    <name type="scientific">Rhipicephalus zambeziensis</name>
    <dbReference type="NCBI Taxonomy" id="60191"/>
    <lineage>
        <taxon>Eukaryota</taxon>
        <taxon>Metazoa</taxon>
        <taxon>Ecdysozoa</taxon>
        <taxon>Arthropoda</taxon>
        <taxon>Chelicerata</taxon>
        <taxon>Arachnida</taxon>
        <taxon>Acari</taxon>
        <taxon>Parasitiformes</taxon>
        <taxon>Ixodida</taxon>
        <taxon>Ixodoidea</taxon>
        <taxon>Ixodidae</taxon>
        <taxon>Rhipicephalinae</taxon>
        <taxon>Rhipicephalus</taxon>
        <taxon>Rhipicephalus</taxon>
    </lineage>
</organism>
<accession>A0A224YC54</accession>
<protein>
    <submittedName>
        <fullName evidence="2">DA-P36 family member</fullName>
    </submittedName>
</protein>
<dbReference type="EMBL" id="GFPF01000855">
    <property type="protein sequence ID" value="MAA12001.1"/>
    <property type="molecule type" value="Transcribed_RNA"/>
</dbReference>
<reference evidence="2" key="1">
    <citation type="journal article" date="2017" name="Parasit. Vectors">
        <title>Sialotranscriptomics of Rhipicephalus zambeziensis reveals intricate expression profiles of secretory proteins and suggests tight temporal transcriptional regulation during blood-feeding.</title>
        <authorList>
            <person name="de Castro M.H."/>
            <person name="de Klerk D."/>
            <person name="Pienaar R."/>
            <person name="Rees D.J.G."/>
            <person name="Mans B.J."/>
        </authorList>
    </citation>
    <scope>NUCLEOTIDE SEQUENCE</scope>
    <source>
        <tissue evidence="2">Salivary glands</tissue>
    </source>
</reference>
<feature type="signal peptide" evidence="1">
    <location>
        <begin position="1"/>
        <end position="19"/>
    </location>
</feature>
<feature type="chain" id="PRO_5012556169" evidence="1">
    <location>
        <begin position="20"/>
        <end position="240"/>
    </location>
</feature>